<keyword evidence="1" id="KW-0812">Transmembrane</keyword>
<gene>
    <name evidence="2" type="ORF">RM446_14900</name>
</gene>
<sequence>MGYRLIADAAMLLHFGFLCYVALGGFLVWRWPHALWPHVGVCAYALGIIDFQWLCPLTGIEDWARLRAGLQGLPSSGFIDHYLTGVVYPERYLTEVQFAVAAVVAVSWLGALLLTMRRRRTPRERDEATGSR</sequence>
<feature type="transmembrane region" description="Helical" evidence="1">
    <location>
        <begin position="96"/>
        <end position="115"/>
    </location>
</feature>
<dbReference type="RefSeq" id="WP_311545893.1">
    <property type="nucleotide sequence ID" value="NZ_JAVREK010000015.1"/>
</dbReference>
<name>A0ABU2KVX7_9ACTN</name>
<accession>A0ABU2KVX7</accession>
<evidence type="ECO:0000256" key="1">
    <source>
        <dbReference type="SAM" id="Phobius"/>
    </source>
</evidence>
<dbReference type="EMBL" id="JAVREK010000015">
    <property type="protein sequence ID" value="MDT0303405.1"/>
    <property type="molecule type" value="Genomic_DNA"/>
</dbReference>
<dbReference type="InterPro" id="IPR021218">
    <property type="entry name" value="DUF2784"/>
</dbReference>
<keyword evidence="1" id="KW-1133">Transmembrane helix</keyword>
<dbReference type="Proteomes" id="UP001183226">
    <property type="component" value="Unassembled WGS sequence"/>
</dbReference>
<dbReference type="Pfam" id="PF10861">
    <property type="entry name" value="DUF2784"/>
    <property type="match status" value="1"/>
</dbReference>
<keyword evidence="3" id="KW-1185">Reference proteome</keyword>
<evidence type="ECO:0000313" key="2">
    <source>
        <dbReference type="EMBL" id="MDT0303405.1"/>
    </source>
</evidence>
<organism evidence="2 3">
    <name type="scientific">Streptomonospora wellingtoniae</name>
    <dbReference type="NCBI Taxonomy" id="3075544"/>
    <lineage>
        <taxon>Bacteria</taxon>
        <taxon>Bacillati</taxon>
        <taxon>Actinomycetota</taxon>
        <taxon>Actinomycetes</taxon>
        <taxon>Streptosporangiales</taxon>
        <taxon>Nocardiopsidaceae</taxon>
        <taxon>Streptomonospora</taxon>
    </lineage>
</organism>
<feature type="transmembrane region" description="Helical" evidence="1">
    <location>
        <begin position="12"/>
        <end position="31"/>
    </location>
</feature>
<proteinExistence type="predicted"/>
<keyword evidence="1" id="KW-0472">Membrane</keyword>
<reference evidence="3" key="1">
    <citation type="submission" date="2023-07" db="EMBL/GenBank/DDBJ databases">
        <title>30 novel species of actinomycetes from the DSMZ collection.</title>
        <authorList>
            <person name="Nouioui I."/>
        </authorList>
    </citation>
    <scope>NUCLEOTIDE SEQUENCE [LARGE SCALE GENOMIC DNA]</scope>
    <source>
        <strain evidence="3">DSM 45055</strain>
    </source>
</reference>
<comment type="caution">
    <text evidence="2">The sequence shown here is derived from an EMBL/GenBank/DDBJ whole genome shotgun (WGS) entry which is preliminary data.</text>
</comment>
<evidence type="ECO:0000313" key="3">
    <source>
        <dbReference type="Proteomes" id="UP001183226"/>
    </source>
</evidence>
<protein>
    <submittedName>
        <fullName evidence="2">DUF2784 domain-containing protein</fullName>
    </submittedName>
</protein>